<dbReference type="EMBL" id="CP020474">
    <property type="protein sequence ID" value="ARE81743.1"/>
    <property type="molecule type" value="Genomic_DNA"/>
</dbReference>
<name>A0A1V0RIY9_9RHOB</name>
<dbReference type="Proteomes" id="UP000192273">
    <property type="component" value="Chromosome"/>
</dbReference>
<dbReference type="KEGG" id="rmm:ROSMUCSMR3_00233"/>
<evidence type="ECO:0000313" key="2">
    <source>
        <dbReference type="Proteomes" id="UP000192273"/>
    </source>
</evidence>
<reference evidence="1 2" key="1">
    <citation type="submission" date="2017-03" db="EMBL/GenBank/DDBJ databases">
        <title>Genome Sequence of Roseovarius mucosus strain SMR3 Isolated from a culture of the Diatom Skeletonema marinoi.</title>
        <authorList>
            <person name="Topel M."/>
            <person name="Pinder M."/>
            <person name="Johansson O.N."/>
            <person name="Kourtchenko O."/>
            <person name="Godhe A."/>
            <person name="Clarke A.K."/>
        </authorList>
    </citation>
    <scope>NUCLEOTIDE SEQUENCE [LARGE SCALE GENOMIC DNA]</scope>
    <source>
        <strain evidence="1 2">SMR3</strain>
    </source>
</reference>
<sequence length="77" mass="7932">MSGFDTLTVCAPVADFAGARGARAGHLSPSQPSKRVPEAGLADTGLHLVIGRIFQEGEVVTNTNHISASISQEVCAL</sequence>
<keyword evidence="2" id="KW-1185">Reference proteome</keyword>
<evidence type="ECO:0000313" key="1">
    <source>
        <dbReference type="EMBL" id="ARE81743.1"/>
    </source>
</evidence>
<dbReference type="RefSeq" id="WP_081506179.1">
    <property type="nucleotide sequence ID" value="NZ_CP020474.1"/>
</dbReference>
<accession>A0A1V0RIY9</accession>
<protein>
    <submittedName>
        <fullName evidence="1">Uncharacterized protein</fullName>
    </submittedName>
</protein>
<gene>
    <name evidence="1" type="ORF">ROSMUCSMR3_00233</name>
</gene>
<dbReference type="AlphaFoldDB" id="A0A1V0RIY9"/>
<organism evidence="1 2">
    <name type="scientific">Roseovarius mucosus</name>
    <dbReference type="NCBI Taxonomy" id="215743"/>
    <lineage>
        <taxon>Bacteria</taxon>
        <taxon>Pseudomonadati</taxon>
        <taxon>Pseudomonadota</taxon>
        <taxon>Alphaproteobacteria</taxon>
        <taxon>Rhodobacterales</taxon>
        <taxon>Roseobacteraceae</taxon>
        <taxon>Roseovarius</taxon>
    </lineage>
</organism>
<proteinExistence type="predicted"/>